<feature type="compositionally biased region" description="Polar residues" evidence="1">
    <location>
        <begin position="27"/>
        <end position="36"/>
    </location>
</feature>
<sequence length="194" mass="21693">MSLLIHFLLNESSTMNTKHGKSKQFDTEPQQSTADSKASFLREVSQAVISNFTQAFEVRNLKKETGADYPGYHCPQRNDLNSKLKEFGPDHHQSIADVNDGHDLAKTPLDPLAKESLLNQVKQNHKEGLSPFQSHVYSQKQESHNAFAFFQASKKSHRAENLAGAIIHFGKGLSDGISQELLPSDEFKIKFGNK</sequence>
<evidence type="ECO:0000256" key="1">
    <source>
        <dbReference type="SAM" id="MobiDB-lite"/>
    </source>
</evidence>
<accession>A0A0W0TPX3</accession>
<evidence type="ECO:0000313" key="3">
    <source>
        <dbReference type="Proteomes" id="UP000054773"/>
    </source>
</evidence>
<keyword evidence="3" id="KW-1185">Reference proteome</keyword>
<proteinExistence type="predicted"/>
<comment type="caution">
    <text evidence="2">The sequence shown here is derived from an EMBL/GenBank/DDBJ whole genome shotgun (WGS) entry which is preliminary data.</text>
</comment>
<feature type="region of interest" description="Disordered" evidence="1">
    <location>
        <begin position="15"/>
        <end position="37"/>
    </location>
</feature>
<reference evidence="2 3" key="1">
    <citation type="submission" date="2015-11" db="EMBL/GenBank/DDBJ databases">
        <title>Genomic analysis of 38 Legionella species identifies large and diverse effector repertoires.</title>
        <authorList>
            <person name="Burstein D."/>
            <person name="Amaro F."/>
            <person name="Zusman T."/>
            <person name="Lifshitz Z."/>
            <person name="Cohen O."/>
            <person name="Gilbert J.A."/>
            <person name="Pupko T."/>
            <person name="Shuman H.A."/>
            <person name="Segal G."/>
        </authorList>
    </citation>
    <scope>NUCLEOTIDE SEQUENCE [LARGE SCALE GENOMIC DNA]</scope>
    <source>
        <strain evidence="2 3">SE-32A-C8</strain>
    </source>
</reference>
<dbReference type="AlphaFoldDB" id="A0A0W0TPX3"/>
<protein>
    <submittedName>
        <fullName evidence="2">Uncharacterized protein</fullName>
    </submittedName>
</protein>
<dbReference type="EMBL" id="LNYA01000024">
    <property type="protein sequence ID" value="KTC97647.1"/>
    <property type="molecule type" value="Genomic_DNA"/>
</dbReference>
<organism evidence="2 3">
    <name type="scientific">Legionella erythra</name>
    <dbReference type="NCBI Taxonomy" id="448"/>
    <lineage>
        <taxon>Bacteria</taxon>
        <taxon>Pseudomonadati</taxon>
        <taxon>Pseudomonadota</taxon>
        <taxon>Gammaproteobacteria</taxon>
        <taxon>Legionellales</taxon>
        <taxon>Legionellaceae</taxon>
        <taxon>Legionella</taxon>
    </lineage>
</organism>
<dbReference type="PATRIC" id="fig|448.7.peg.1553"/>
<dbReference type="Proteomes" id="UP000054773">
    <property type="component" value="Unassembled WGS sequence"/>
</dbReference>
<gene>
    <name evidence="2" type="ORF">Lery_1486</name>
</gene>
<evidence type="ECO:0000313" key="2">
    <source>
        <dbReference type="EMBL" id="KTC97647.1"/>
    </source>
</evidence>
<name>A0A0W0TPX3_LEGER</name>